<accession>A0A5N6NP29</accession>
<evidence type="ECO:0000313" key="1">
    <source>
        <dbReference type="EMBL" id="KAD4982012.1"/>
    </source>
</evidence>
<protein>
    <submittedName>
        <fullName evidence="1">Uncharacterized protein</fullName>
    </submittedName>
</protein>
<proteinExistence type="predicted"/>
<evidence type="ECO:0000313" key="2">
    <source>
        <dbReference type="Proteomes" id="UP000326396"/>
    </source>
</evidence>
<organism evidence="1 2">
    <name type="scientific">Mikania micrantha</name>
    <name type="common">bitter vine</name>
    <dbReference type="NCBI Taxonomy" id="192012"/>
    <lineage>
        <taxon>Eukaryota</taxon>
        <taxon>Viridiplantae</taxon>
        <taxon>Streptophyta</taxon>
        <taxon>Embryophyta</taxon>
        <taxon>Tracheophyta</taxon>
        <taxon>Spermatophyta</taxon>
        <taxon>Magnoliopsida</taxon>
        <taxon>eudicotyledons</taxon>
        <taxon>Gunneridae</taxon>
        <taxon>Pentapetalae</taxon>
        <taxon>asterids</taxon>
        <taxon>campanulids</taxon>
        <taxon>Asterales</taxon>
        <taxon>Asteraceae</taxon>
        <taxon>Asteroideae</taxon>
        <taxon>Heliantheae alliance</taxon>
        <taxon>Eupatorieae</taxon>
        <taxon>Mikania</taxon>
    </lineage>
</organism>
<dbReference type="EMBL" id="SZYD01000010">
    <property type="protein sequence ID" value="KAD4982012.1"/>
    <property type="molecule type" value="Genomic_DNA"/>
</dbReference>
<keyword evidence="2" id="KW-1185">Reference proteome</keyword>
<dbReference type="OrthoDB" id="431557at2759"/>
<name>A0A5N6NP29_9ASTR</name>
<sequence length="180" mass="21262">MGMFFRWGDHCGVLRFSVRITDKSQVYTQHAYMRPLGVVCFFAFWEQEDYTVFRAAMRAKELTQTHVLSTTLMLRWTLTTATTWSIYMDMIDPKIPPPQLLSKRGEFMLHWCRTPPPKPSSDHLRPAPHQLHRPPHYRHQHSSSQIHTTFADLLSRELGRWWWRWVNAWLVVVVVVAAAC</sequence>
<dbReference type="AlphaFoldDB" id="A0A5N6NP29"/>
<gene>
    <name evidence="1" type="ORF">E3N88_18683</name>
</gene>
<comment type="caution">
    <text evidence="1">The sequence shown here is derived from an EMBL/GenBank/DDBJ whole genome shotgun (WGS) entry which is preliminary data.</text>
</comment>
<reference evidence="1 2" key="1">
    <citation type="submission" date="2019-05" db="EMBL/GenBank/DDBJ databases">
        <title>Mikania micrantha, genome provides insights into the molecular mechanism of rapid growth.</title>
        <authorList>
            <person name="Liu B."/>
        </authorList>
    </citation>
    <scope>NUCLEOTIDE SEQUENCE [LARGE SCALE GENOMIC DNA]</scope>
    <source>
        <strain evidence="1">NLD-2019</strain>
        <tissue evidence="1">Leaf</tissue>
    </source>
</reference>
<dbReference type="Proteomes" id="UP000326396">
    <property type="component" value="Linkage Group LG18"/>
</dbReference>